<sequence length="107" mass="11898">MNQKLYGSALQLGITAEFIYASDLTIRSTIKNEEEEEEEKVEGGAISNLYGVLLARHRYSPEVKTKGLRGSRLVVMTSEQSHFSITRAAAILGIGTDHVIYIKCHDK</sequence>
<proteinExistence type="inferred from homology"/>
<evidence type="ECO:0000256" key="1">
    <source>
        <dbReference type="ARBA" id="ARBA00001933"/>
    </source>
</evidence>
<dbReference type="PANTHER" id="PTHR45677:SF10">
    <property type="entry name" value="GLUTAMATE DECARBOXYLASE"/>
    <property type="match status" value="1"/>
</dbReference>
<keyword evidence="4 6" id="KW-0663">Pyridoxal phosphate</keyword>
<evidence type="ECO:0000256" key="6">
    <source>
        <dbReference type="RuleBase" id="RU000382"/>
    </source>
</evidence>
<dbReference type="PANTHER" id="PTHR45677">
    <property type="entry name" value="GLUTAMATE DECARBOXYLASE-RELATED"/>
    <property type="match status" value="1"/>
</dbReference>
<dbReference type="InterPro" id="IPR015421">
    <property type="entry name" value="PyrdxlP-dep_Trfase_major"/>
</dbReference>
<comment type="caution">
    <text evidence="7">The sequence shown here is derived from an EMBL/GenBank/DDBJ whole genome shotgun (WGS) entry which is preliminary data.</text>
</comment>
<evidence type="ECO:0000256" key="3">
    <source>
        <dbReference type="ARBA" id="ARBA00022793"/>
    </source>
</evidence>
<dbReference type="InterPro" id="IPR002129">
    <property type="entry name" value="PyrdxlP-dep_de-COase"/>
</dbReference>
<evidence type="ECO:0000256" key="2">
    <source>
        <dbReference type="ARBA" id="ARBA00009533"/>
    </source>
</evidence>
<dbReference type="EMBL" id="BMAT01002888">
    <property type="protein sequence ID" value="GFS16197.1"/>
    <property type="molecule type" value="Genomic_DNA"/>
</dbReference>
<evidence type="ECO:0000313" key="7">
    <source>
        <dbReference type="EMBL" id="GFS16197.1"/>
    </source>
</evidence>
<keyword evidence="5 6" id="KW-0456">Lyase</keyword>
<dbReference type="GO" id="GO:0005737">
    <property type="term" value="C:cytoplasm"/>
    <property type="evidence" value="ECO:0007669"/>
    <property type="project" value="TreeGrafter"/>
</dbReference>
<comment type="cofactor">
    <cofactor evidence="1 6">
        <name>pyridoxal 5'-phosphate</name>
        <dbReference type="ChEBI" id="CHEBI:597326"/>
    </cofactor>
</comment>
<dbReference type="SUPFAM" id="SSF53383">
    <property type="entry name" value="PLP-dependent transferases"/>
    <property type="match status" value="1"/>
</dbReference>
<dbReference type="Proteomes" id="UP000762676">
    <property type="component" value="Unassembled WGS sequence"/>
</dbReference>
<dbReference type="GO" id="GO:0004351">
    <property type="term" value="F:glutamate decarboxylase activity"/>
    <property type="evidence" value="ECO:0007669"/>
    <property type="project" value="TreeGrafter"/>
</dbReference>
<dbReference type="AlphaFoldDB" id="A0AAV4J5F8"/>
<dbReference type="Pfam" id="PF00282">
    <property type="entry name" value="Pyridoxal_deC"/>
    <property type="match status" value="1"/>
</dbReference>
<accession>A0AAV4J5F8</accession>
<dbReference type="GO" id="GO:0030170">
    <property type="term" value="F:pyridoxal phosphate binding"/>
    <property type="evidence" value="ECO:0007669"/>
    <property type="project" value="InterPro"/>
</dbReference>
<keyword evidence="3" id="KW-0210">Decarboxylase</keyword>
<dbReference type="GO" id="GO:0009449">
    <property type="term" value="P:gamma-aminobutyric acid biosynthetic process"/>
    <property type="evidence" value="ECO:0007669"/>
    <property type="project" value="TreeGrafter"/>
</dbReference>
<dbReference type="InterPro" id="IPR015424">
    <property type="entry name" value="PyrdxlP-dep_Trfase"/>
</dbReference>
<gene>
    <name evidence="7" type="ORF">ElyMa_001466700</name>
</gene>
<protein>
    <submittedName>
        <fullName evidence="7">Glutamate decarboxylase</fullName>
    </submittedName>
</protein>
<reference evidence="7 8" key="1">
    <citation type="journal article" date="2021" name="Elife">
        <title>Chloroplast acquisition without the gene transfer in kleptoplastic sea slugs, Plakobranchus ocellatus.</title>
        <authorList>
            <person name="Maeda T."/>
            <person name="Takahashi S."/>
            <person name="Yoshida T."/>
            <person name="Shimamura S."/>
            <person name="Takaki Y."/>
            <person name="Nagai Y."/>
            <person name="Toyoda A."/>
            <person name="Suzuki Y."/>
            <person name="Arimoto A."/>
            <person name="Ishii H."/>
            <person name="Satoh N."/>
            <person name="Nishiyama T."/>
            <person name="Hasebe M."/>
            <person name="Maruyama T."/>
            <person name="Minagawa J."/>
            <person name="Obokata J."/>
            <person name="Shigenobu S."/>
        </authorList>
    </citation>
    <scope>NUCLEOTIDE SEQUENCE [LARGE SCALE GENOMIC DNA]</scope>
</reference>
<comment type="similarity">
    <text evidence="2 6">Belongs to the group II decarboxylase family.</text>
</comment>
<evidence type="ECO:0000256" key="5">
    <source>
        <dbReference type="ARBA" id="ARBA00023239"/>
    </source>
</evidence>
<name>A0AAV4J5F8_9GAST</name>
<keyword evidence="8" id="KW-1185">Reference proteome</keyword>
<dbReference type="Gene3D" id="3.40.640.10">
    <property type="entry name" value="Type I PLP-dependent aspartate aminotransferase-like (Major domain)"/>
    <property type="match status" value="1"/>
</dbReference>
<evidence type="ECO:0000256" key="4">
    <source>
        <dbReference type="ARBA" id="ARBA00022898"/>
    </source>
</evidence>
<evidence type="ECO:0000313" key="8">
    <source>
        <dbReference type="Proteomes" id="UP000762676"/>
    </source>
</evidence>
<organism evidence="7 8">
    <name type="scientific">Elysia marginata</name>
    <dbReference type="NCBI Taxonomy" id="1093978"/>
    <lineage>
        <taxon>Eukaryota</taxon>
        <taxon>Metazoa</taxon>
        <taxon>Spiralia</taxon>
        <taxon>Lophotrochozoa</taxon>
        <taxon>Mollusca</taxon>
        <taxon>Gastropoda</taxon>
        <taxon>Heterobranchia</taxon>
        <taxon>Euthyneura</taxon>
        <taxon>Panpulmonata</taxon>
        <taxon>Sacoglossa</taxon>
        <taxon>Placobranchoidea</taxon>
        <taxon>Plakobranchidae</taxon>
        <taxon>Elysia</taxon>
    </lineage>
</organism>